<accession>Q6IJD7</accession>
<evidence type="ECO:0000256" key="1">
    <source>
        <dbReference type="SAM" id="MobiDB-lite"/>
    </source>
</evidence>
<dbReference type="AlphaFoldDB" id="Q6IJD7"/>
<proteinExistence type="predicted"/>
<sequence>MKTTPPELNNPTTRLSVKRRVLCQHKYPVPMYRGTTTGILHISNSHISIHRAEWKCQLSPRLANGKQSGFCFQPSLRCRRCKLQTELRAGAKRSHRGDDGDNETDDGSGEGNLNTIYVHNNGHIMHKSLIRRSLPPAWNSSHLAAEEGLSNANQSPFPCPDSAPWNLYLNLMLILCQAPDMPPRPSEKKNKYLTRNSKLIAKCCQNTSETHTLIGSIIHLCMRIVNTYDMPEENMDGSGLEVVWLDIQDTQDRKETLVEETLWLAAC</sequence>
<protein>
    <submittedName>
        <fullName evidence="2">HDC15099</fullName>
    </submittedName>
</protein>
<name>Q6IJD7_DROME</name>
<evidence type="ECO:0000313" key="2">
    <source>
        <dbReference type="EMBL" id="DAA04284.1"/>
    </source>
</evidence>
<organism evidence="2">
    <name type="scientific">Drosophila melanogaster</name>
    <name type="common">Fruit fly</name>
    <dbReference type="NCBI Taxonomy" id="7227"/>
    <lineage>
        <taxon>Eukaryota</taxon>
        <taxon>Metazoa</taxon>
        <taxon>Ecdysozoa</taxon>
        <taxon>Arthropoda</taxon>
        <taxon>Hexapoda</taxon>
        <taxon>Insecta</taxon>
        <taxon>Pterygota</taxon>
        <taxon>Neoptera</taxon>
        <taxon>Endopterygota</taxon>
        <taxon>Diptera</taxon>
        <taxon>Brachycera</taxon>
        <taxon>Muscomorpha</taxon>
        <taxon>Ephydroidea</taxon>
        <taxon>Drosophilidae</taxon>
        <taxon>Drosophila</taxon>
        <taxon>Sophophora</taxon>
    </lineage>
</organism>
<gene>
    <name evidence="2" type="ORF">HDC15099</name>
</gene>
<dbReference type="EMBL" id="BK002779">
    <property type="protein sequence ID" value="DAA04284.1"/>
    <property type="molecule type" value="Genomic_DNA"/>
</dbReference>
<feature type="region of interest" description="Disordered" evidence="1">
    <location>
        <begin position="89"/>
        <end position="112"/>
    </location>
</feature>
<reference evidence="2" key="1">
    <citation type="journal article" date="2003" name="Genome Biol.">
        <title>An integrated gene annotation and transcriptional profiling approach towards the full gene content of the Drosophila genome.</title>
        <authorList>
            <person name="Hild M."/>
            <person name="Beckmann B."/>
            <person name="Haas S.A."/>
            <person name="Koch B."/>
            <person name="Solovyev V."/>
            <person name="Busold C."/>
            <person name="Fellenberg K."/>
            <person name="Boutros M."/>
            <person name="Vingron M."/>
            <person name="Sauer F."/>
            <person name="Hoheisel J.D."/>
            <person name="Paro R."/>
        </authorList>
    </citation>
    <scope>NUCLEOTIDE SEQUENCE</scope>
</reference>